<reference evidence="1" key="1">
    <citation type="submission" date="2021-02" db="EMBL/GenBank/DDBJ databases">
        <authorList>
            <person name="Nowell W R."/>
        </authorList>
    </citation>
    <scope>NUCLEOTIDE SEQUENCE</scope>
</reference>
<accession>A0A818YTB3</accession>
<dbReference type="AlphaFoldDB" id="A0A818YTB3"/>
<comment type="caution">
    <text evidence="1">The sequence shown here is derived from an EMBL/GenBank/DDBJ whole genome shotgun (WGS) entry which is preliminary data.</text>
</comment>
<gene>
    <name evidence="1" type="ORF">FME351_LOCUS31021</name>
    <name evidence="2" type="ORF">TSG867_LOCUS23818</name>
</gene>
<sequence length="144" mass="16797">MVFFGEHYIITDLNRYCETNVNEADNDTMRGYSVPLFRQWRDVTNYIGDREHPGICDWEKQKKQQVYNQIPAIAAAQGIPSQFWNALTSLYQQRNNSCHIKANIADALSIKAYAAQMNSHERYSVEYLSDSVIRALQTSRRAWR</sequence>
<protein>
    <submittedName>
        <fullName evidence="1">Uncharacterized protein</fullName>
    </submittedName>
</protein>
<organism evidence="1 3">
    <name type="scientific">Rotaria socialis</name>
    <dbReference type="NCBI Taxonomy" id="392032"/>
    <lineage>
        <taxon>Eukaryota</taxon>
        <taxon>Metazoa</taxon>
        <taxon>Spiralia</taxon>
        <taxon>Gnathifera</taxon>
        <taxon>Rotifera</taxon>
        <taxon>Eurotatoria</taxon>
        <taxon>Bdelloidea</taxon>
        <taxon>Philodinida</taxon>
        <taxon>Philodinidae</taxon>
        <taxon>Rotaria</taxon>
    </lineage>
</organism>
<evidence type="ECO:0000313" key="1">
    <source>
        <dbReference type="EMBL" id="CAF3754312.1"/>
    </source>
</evidence>
<dbReference type="Proteomes" id="UP000663862">
    <property type="component" value="Unassembled WGS sequence"/>
</dbReference>
<dbReference type="Proteomes" id="UP000663869">
    <property type="component" value="Unassembled WGS sequence"/>
</dbReference>
<evidence type="ECO:0000313" key="3">
    <source>
        <dbReference type="Proteomes" id="UP000663869"/>
    </source>
</evidence>
<proteinExistence type="predicted"/>
<name>A0A818YTB3_9BILA</name>
<dbReference type="EMBL" id="CAJOBQ010002096">
    <property type="protein sequence ID" value="CAF4538744.1"/>
    <property type="molecule type" value="Genomic_DNA"/>
</dbReference>
<evidence type="ECO:0000313" key="2">
    <source>
        <dbReference type="EMBL" id="CAF4538744.1"/>
    </source>
</evidence>
<dbReference type="EMBL" id="CAJNYU010004445">
    <property type="protein sequence ID" value="CAF3754312.1"/>
    <property type="molecule type" value="Genomic_DNA"/>
</dbReference>